<dbReference type="Gene3D" id="3.40.50.720">
    <property type="entry name" value="NAD(P)-binding Rossmann-like Domain"/>
    <property type="match status" value="1"/>
</dbReference>
<dbReference type="GO" id="GO:0016491">
    <property type="term" value="F:oxidoreductase activity"/>
    <property type="evidence" value="ECO:0007669"/>
    <property type="project" value="UniProtKB-KW"/>
</dbReference>
<dbReference type="AlphaFoldDB" id="A0A8H6WF72"/>
<keyword evidence="2" id="KW-0521">NADP</keyword>
<dbReference type="EMBL" id="JACAZF010000001">
    <property type="protein sequence ID" value="KAF7316469.1"/>
    <property type="molecule type" value="Genomic_DNA"/>
</dbReference>
<reference evidence="5" key="1">
    <citation type="submission" date="2020-05" db="EMBL/GenBank/DDBJ databases">
        <title>Mycena genomes resolve the evolution of fungal bioluminescence.</title>
        <authorList>
            <person name="Tsai I.J."/>
        </authorList>
    </citation>
    <scope>NUCLEOTIDE SEQUENCE</scope>
    <source>
        <strain evidence="5">171206Taipei</strain>
    </source>
</reference>
<evidence type="ECO:0000256" key="2">
    <source>
        <dbReference type="ARBA" id="ARBA00022857"/>
    </source>
</evidence>
<evidence type="ECO:0000256" key="1">
    <source>
        <dbReference type="ARBA" id="ARBA00006328"/>
    </source>
</evidence>
<accession>A0A8H6WF72</accession>
<evidence type="ECO:0000313" key="6">
    <source>
        <dbReference type="Proteomes" id="UP000636479"/>
    </source>
</evidence>
<protein>
    <recommendedName>
        <fullName evidence="4">NmrA-like domain-containing protein</fullName>
    </recommendedName>
</protein>
<evidence type="ECO:0000259" key="4">
    <source>
        <dbReference type="Pfam" id="PF05368"/>
    </source>
</evidence>
<dbReference type="CDD" id="cd05251">
    <property type="entry name" value="NmrA_like_SDR_a"/>
    <property type="match status" value="1"/>
</dbReference>
<dbReference type="InterPro" id="IPR008030">
    <property type="entry name" value="NmrA-like"/>
</dbReference>
<dbReference type="SUPFAM" id="SSF51735">
    <property type="entry name" value="NAD(P)-binding Rossmann-fold domains"/>
    <property type="match status" value="1"/>
</dbReference>
<sequence length="318" mass="34130">MTVSKDSSAPLVAVVGATGTQGGSVVLALSESNKPYRIRAFTRDVSKPKAKALADKGVEVVSVSITADNKDAVFKAFQGADYVFLVTNWAEHGDPSRETVEGKLMIDAAKAAGVKGIVWSGLPSIEAISGGKYKRVGHFESKARVSEYGRAAGVPFVDVQAGGYASNVRTFSRPIKTSDDTWTVSLPQSASTKTPIIDCDKDYGLFVRKALEAPVFPDKQTWTSFGDLISNEDQVKQLAEVTGKKIVYQEITPEAYGAGLASFGTPPHIVTAIQEVFTSISEFGYFAKDAIASQDGLARKPSTWKEYVQANDWSEILA</sequence>
<dbReference type="GeneID" id="59341098"/>
<name>A0A8H6WF72_9AGAR</name>
<dbReference type="Proteomes" id="UP000636479">
    <property type="component" value="Unassembled WGS sequence"/>
</dbReference>
<evidence type="ECO:0000313" key="5">
    <source>
        <dbReference type="EMBL" id="KAF7316469.1"/>
    </source>
</evidence>
<dbReference type="Gene3D" id="3.90.25.10">
    <property type="entry name" value="UDP-galactose 4-epimerase, domain 1"/>
    <property type="match status" value="1"/>
</dbReference>
<dbReference type="PANTHER" id="PTHR42748:SF30">
    <property type="entry name" value="NMRA-LIKE DOMAIN-CONTAINING PROTEIN"/>
    <property type="match status" value="1"/>
</dbReference>
<dbReference type="InterPro" id="IPR036291">
    <property type="entry name" value="NAD(P)-bd_dom_sf"/>
</dbReference>
<feature type="domain" description="NmrA-like" evidence="4">
    <location>
        <begin position="11"/>
        <end position="308"/>
    </location>
</feature>
<keyword evidence="6" id="KW-1185">Reference proteome</keyword>
<dbReference type="OrthoDB" id="2868448at2759"/>
<comment type="similarity">
    <text evidence="1">Belongs to the NmrA-type oxidoreductase family.</text>
</comment>
<dbReference type="InterPro" id="IPR051164">
    <property type="entry name" value="NmrA-like_oxidored"/>
</dbReference>
<dbReference type="GO" id="GO:0005634">
    <property type="term" value="C:nucleus"/>
    <property type="evidence" value="ECO:0007669"/>
    <property type="project" value="TreeGrafter"/>
</dbReference>
<organism evidence="5 6">
    <name type="scientific">Mycena indigotica</name>
    <dbReference type="NCBI Taxonomy" id="2126181"/>
    <lineage>
        <taxon>Eukaryota</taxon>
        <taxon>Fungi</taxon>
        <taxon>Dikarya</taxon>
        <taxon>Basidiomycota</taxon>
        <taxon>Agaricomycotina</taxon>
        <taxon>Agaricomycetes</taxon>
        <taxon>Agaricomycetidae</taxon>
        <taxon>Agaricales</taxon>
        <taxon>Marasmiineae</taxon>
        <taxon>Mycenaceae</taxon>
        <taxon>Mycena</taxon>
    </lineage>
</organism>
<evidence type="ECO:0000256" key="3">
    <source>
        <dbReference type="ARBA" id="ARBA00023002"/>
    </source>
</evidence>
<dbReference type="Pfam" id="PF05368">
    <property type="entry name" value="NmrA"/>
    <property type="match status" value="1"/>
</dbReference>
<dbReference type="RefSeq" id="XP_037226492.1">
    <property type="nucleotide sequence ID" value="XM_037358582.1"/>
</dbReference>
<keyword evidence="3" id="KW-0560">Oxidoreductase</keyword>
<comment type="caution">
    <text evidence="5">The sequence shown here is derived from an EMBL/GenBank/DDBJ whole genome shotgun (WGS) entry which is preliminary data.</text>
</comment>
<dbReference type="PANTHER" id="PTHR42748">
    <property type="entry name" value="NITROGEN METABOLITE REPRESSION PROTEIN NMRA FAMILY MEMBER"/>
    <property type="match status" value="1"/>
</dbReference>
<proteinExistence type="inferred from homology"/>
<gene>
    <name evidence="5" type="ORF">MIND_00166000</name>
</gene>